<feature type="chain" id="PRO_5003713725" evidence="1">
    <location>
        <begin position="19"/>
        <end position="106"/>
    </location>
</feature>
<organism evidence="2 3">
    <name type="scientific">Aspergillus oryzae (strain 3.042)</name>
    <name type="common">Yellow koji mold</name>
    <dbReference type="NCBI Taxonomy" id="1160506"/>
    <lineage>
        <taxon>Eukaryota</taxon>
        <taxon>Fungi</taxon>
        <taxon>Dikarya</taxon>
        <taxon>Ascomycota</taxon>
        <taxon>Pezizomycotina</taxon>
        <taxon>Eurotiomycetes</taxon>
        <taxon>Eurotiomycetidae</taxon>
        <taxon>Eurotiales</taxon>
        <taxon>Aspergillaceae</taxon>
        <taxon>Aspergillus</taxon>
        <taxon>Aspergillus subgen. Circumdati</taxon>
    </lineage>
</organism>
<dbReference type="HOGENOM" id="CLU_168472_0_0_1"/>
<gene>
    <name evidence="2" type="ORF">Ao3042_07797</name>
</gene>
<protein>
    <submittedName>
        <fullName evidence="2">Uncharacterized protein</fullName>
    </submittedName>
</protein>
<sequence length="106" mass="11346">MKASLSLIVAALAAGVVADLHYTGVCIDTNGGVDTYNRAATEKACAAYKKRNTGNKQWDQCPDCTVKNEKDILYYCDSAAQHIGGDELNYYCKQNGAGDSVACGWV</sequence>
<dbReference type="AlphaFoldDB" id="I8IDH1"/>
<reference evidence="3" key="2">
    <citation type="submission" date="2012-06" db="EMBL/GenBank/DDBJ databases">
        <title>Comparative genomic analyses of Aspergillus oryzae 3.042 and A. oryzae RIB40 for soy-sauce fermentation.</title>
        <authorList>
            <person name="Zhao G."/>
            <person name="Hou L."/>
            <person name="Wang C."/>
            <person name="Cao X."/>
        </authorList>
    </citation>
    <scope>NUCLEOTIDE SEQUENCE [LARGE SCALE GENOMIC DNA]</scope>
    <source>
        <strain evidence="3">3.042</strain>
    </source>
</reference>
<proteinExistence type="predicted"/>
<reference evidence="2 3" key="1">
    <citation type="journal article" date="2012" name="Eukaryot. Cell">
        <title>Draft genome sequence of Aspergillus oryzae strain 3.042.</title>
        <authorList>
            <person name="Zhao G."/>
            <person name="Yao Y."/>
            <person name="Qi W."/>
            <person name="Wang C."/>
            <person name="Hou L."/>
            <person name="Zeng B."/>
            <person name="Cao X."/>
        </authorList>
    </citation>
    <scope>NUCLEOTIDE SEQUENCE [LARGE SCALE GENOMIC DNA]</scope>
    <source>
        <strain evidence="2 3">3.042</strain>
    </source>
</reference>
<evidence type="ECO:0000313" key="2">
    <source>
        <dbReference type="EMBL" id="EIT75911.1"/>
    </source>
</evidence>
<comment type="caution">
    <text evidence="2">The sequence shown here is derived from an EMBL/GenBank/DDBJ whole genome shotgun (WGS) entry which is preliminary data.</text>
</comment>
<dbReference type="EMBL" id="AKHY01000171">
    <property type="protein sequence ID" value="EIT75911.1"/>
    <property type="molecule type" value="Genomic_DNA"/>
</dbReference>
<feature type="signal peptide" evidence="1">
    <location>
        <begin position="1"/>
        <end position="18"/>
    </location>
</feature>
<name>I8IDH1_ASPO3</name>
<evidence type="ECO:0000256" key="1">
    <source>
        <dbReference type="SAM" id="SignalP"/>
    </source>
</evidence>
<dbReference type="OrthoDB" id="3489571at2759"/>
<accession>I8IDH1</accession>
<evidence type="ECO:0000313" key="3">
    <source>
        <dbReference type="Proteomes" id="UP000002812"/>
    </source>
</evidence>
<dbReference type="Proteomes" id="UP000002812">
    <property type="component" value="Unassembled WGS sequence"/>
</dbReference>
<keyword evidence="1" id="KW-0732">Signal</keyword>